<dbReference type="AlphaFoldDB" id="A0A067NHC4"/>
<dbReference type="EMBL" id="KL198008">
    <property type="protein sequence ID" value="KDQ27269.1"/>
    <property type="molecule type" value="Genomic_DNA"/>
</dbReference>
<evidence type="ECO:0000256" key="1">
    <source>
        <dbReference type="SAM" id="MobiDB-lite"/>
    </source>
</evidence>
<dbReference type="InParanoid" id="A0A067NHC4"/>
<dbReference type="HOGENOM" id="CLU_018362_0_0_1"/>
<dbReference type="VEuPathDB" id="FungiDB:PLEOSDRAFT_1055831"/>
<organism evidence="4 5">
    <name type="scientific">Pleurotus ostreatus (strain PC15)</name>
    <name type="common">Oyster mushroom</name>
    <dbReference type="NCBI Taxonomy" id="1137138"/>
    <lineage>
        <taxon>Eukaryota</taxon>
        <taxon>Fungi</taxon>
        <taxon>Dikarya</taxon>
        <taxon>Basidiomycota</taxon>
        <taxon>Agaricomycotina</taxon>
        <taxon>Agaricomycetes</taxon>
        <taxon>Agaricomycetidae</taxon>
        <taxon>Agaricales</taxon>
        <taxon>Pleurotineae</taxon>
        <taxon>Pleurotaceae</taxon>
        <taxon>Pleurotus</taxon>
    </lineage>
</organism>
<dbReference type="Pfam" id="PF14613">
    <property type="entry name" value="HAM1_C"/>
    <property type="match status" value="1"/>
</dbReference>
<dbReference type="PANTHER" id="PTHR31138:SF1">
    <property type="entry name" value="PDZ DOMAIN-CONTAINING PROTEIN"/>
    <property type="match status" value="1"/>
</dbReference>
<protein>
    <submittedName>
        <fullName evidence="4">Uncharacterized protein</fullName>
    </submittedName>
</protein>
<feature type="region of interest" description="Disordered" evidence="1">
    <location>
        <begin position="162"/>
        <end position="192"/>
    </location>
</feature>
<gene>
    <name evidence="4" type="ORF">PLEOSDRAFT_1055831</name>
</gene>
<evidence type="ECO:0000313" key="4">
    <source>
        <dbReference type="EMBL" id="KDQ27269.1"/>
    </source>
</evidence>
<name>A0A067NHC4_PLEO1</name>
<reference evidence="5" key="1">
    <citation type="journal article" date="2014" name="Proc. Natl. Acad. Sci. U.S.A.">
        <title>Extensive sampling of basidiomycete genomes demonstrates inadequacy of the white-rot/brown-rot paradigm for wood decay fungi.</title>
        <authorList>
            <person name="Riley R."/>
            <person name="Salamov A.A."/>
            <person name="Brown D.W."/>
            <person name="Nagy L.G."/>
            <person name="Floudas D."/>
            <person name="Held B.W."/>
            <person name="Levasseur A."/>
            <person name="Lombard V."/>
            <person name="Morin E."/>
            <person name="Otillar R."/>
            <person name="Lindquist E.A."/>
            <person name="Sun H."/>
            <person name="LaButti K.M."/>
            <person name="Schmutz J."/>
            <person name="Jabbour D."/>
            <person name="Luo H."/>
            <person name="Baker S.E."/>
            <person name="Pisabarro A.G."/>
            <person name="Walton J.D."/>
            <person name="Blanchette R.A."/>
            <person name="Henrissat B."/>
            <person name="Martin F."/>
            <person name="Cullen D."/>
            <person name="Hibbett D.S."/>
            <person name="Grigoriev I.V."/>
        </authorList>
    </citation>
    <scope>NUCLEOTIDE SEQUENCE [LARGE SCALE GENOMIC DNA]</scope>
    <source>
        <strain evidence="5">PC15</strain>
    </source>
</reference>
<dbReference type="Proteomes" id="UP000027073">
    <property type="component" value="Unassembled WGS sequence"/>
</dbReference>
<feature type="domain" description="HAM1-like N-terminal" evidence="3">
    <location>
        <begin position="242"/>
        <end position="578"/>
    </location>
</feature>
<evidence type="ECO:0000259" key="3">
    <source>
        <dbReference type="Pfam" id="PF19343"/>
    </source>
</evidence>
<feature type="domain" description="HAM1-like N-terminal" evidence="3">
    <location>
        <begin position="7"/>
        <end position="222"/>
    </location>
</feature>
<evidence type="ECO:0000313" key="5">
    <source>
        <dbReference type="Proteomes" id="UP000027073"/>
    </source>
</evidence>
<sequence>MDKSTSVLAAFEAGKIPSHQQIADFIDWFNGTIIPQASPGGSDQLSSQGRVLADDVREILDAYKQLGNNKNSDDLIQECLWHLSETDLSGTSTNFVDSKEASNDARKLGNAIRTIMTTLWTGISTESTSLFSDFASFSRLALADAAELVENQAAKAKVSLREVDEEVQEGERDAIGRKKRTEEEQEEDQDPKEVFARGMDTAKNAGVTVIGTSQDAKAAAERTANNASKKIRNAYYQVCDRAQNDKEYHDALVTIFDTVQKWMTKGLDTAQDVNKSTSLESFIDDPTPAQHVPNALRGFGTILERIAGGKPLDDLYSKIRACIVDVRQDPHLQKWARQFFDHLKKSLDEPGYARSDEAKEKRKLLSKEWKKFQDDSNPAGKKWADDWEAFKSEWEQFTVRIEEDKDLQRLRAAHEKLGGDLQNGLVEVGKEAGRAGAQVQSGMQAALEQASWFAQDMFKVYAPRMLEMLKDVPIPRTEYKDDEVEFVLENVELSSFKLNPAHIFIRNITDIDMSTTETSSKSSVGTLTRVHVQAMQLHLKDVSFWYKDKTASLGPSEFTGLMGFKLPEKGVDVDITVRMIPDGPEREKAKAVFKLEHISCDIADDMELEVKQSNHSILLGMFKPVFTMRMKDVMEKTIEGWIRGSFEWVGAVGWDVGNRRIVFEDAGLGGSVAWTAAFWSELGKLQREGRSGSWNLTGTGVIREEGGDSNAKFAMGAEPQILSGKKRGPLGTASEPLKKRVEEVVGEFTGDRMDVDASVREGVEGASEAARREAWKMKQNAEGMYEHGKEQVKTLQDMVEKKKQAEQRETGWRSAAFDISA</sequence>
<feature type="compositionally biased region" description="Basic and acidic residues" evidence="1">
    <location>
        <begin position="169"/>
        <end position="182"/>
    </location>
</feature>
<dbReference type="STRING" id="1137138.A0A067NHC4"/>
<dbReference type="InterPro" id="IPR045967">
    <property type="entry name" value="HAM1-like_N"/>
</dbReference>
<accession>A0A067NHC4</accession>
<dbReference type="OrthoDB" id="19394at2759"/>
<dbReference type="Pfam" id="PF19343">
    <property type="entry name" value="HAM1_N"/>
    <property type="match status" value="2"/>
</dbReference>
<dbReference type="PANTHER" id="PTHR31138">
    <property type="entry name" value="CHROMOSOME 19, WHOLE GENOME SHOTGUN SEQUENCE"/>
    <property type="match status" value="1"/>
</dbReference>
<proteinExistence type="predicted"/>
<evidence type="ECO:0000259" key="2">
    <source>
        <dbReference type="Pfam" id="PF14613"/>
    </source>
</evidence>
<feature type="domain" description="HAM1-like C-terminal" evidence="2">
    <location>
        <begin position="604"/>
        <end position="727"/>
    </location>
</feature>
<dbReference type="InterPro" id="IPR027842">
    <property type="entry name" value="HAM1-like_C"/>
</dbReference>